<gene>
    <name evidence="1" type="ORF">NKI81_02090</name>
</gene>
<keyword evidence="1" id="KW-0378">Hydrolase</keyword>
<accession>A0ACC6SSW1</accession>
<evidence type="ECO:0000313" key="2">
    <source>
        <dbReference type="Proteomes" id="UP001480082"/>
    </source>
</evidence>
<proteinExistence type="predicted"/>
<evidence type="ECO:0000313" key="1">
    <source>
        <dbReference type="EMBL" id="MER9282758.1"/>
    </source>
</evidence>
<organism evidence="1 2">
    <name type="scientific">Mesorhizobium australicum</name>
    <dbReference type="NCBI Taxonomy" id="536018"/>
    <lineage>
        <taxon>Bacteria</taxon>
        <taxon>Pseudomonadati</taxon>
        <taxon>Pseudomonadota</taxon>
        <taxon>Alphaproteobacteria</taxon>
        <taxon>Hyphomicrobiales</taxon>
        <taxon>Phyllobacteriaceae</taxon>
        <taxon>Mesorhizobium</taxon>
    </lineage>
</organism>
<keyword evidence="2" id="KW-1185">Reference proteome</keyword>
<reference evidence="1 2" key="1">
    <citation type="journal article" date="2024" name="Proc. Natl. Acad. Sci. U.S.A.">
        <title>The evolutionary genomics of adaptation to stress in wild rhizobium bacteria.</title>
        <authorList>
            <person name="Kehlet-Delgado H."/>
            <person name="Montoya A.P."/>
            <person name="Jensen K.T."/>
            <person name="Wendlandt C.E."/>
            <person name="Dexheimer C."/>
            <person name="Roberts M."/>
            <person name="Torres Martinez L."/>
            <person name="Friesen M.L."/>
            <person name="Griffitts J.S."/>
            <person name="Porter S.S."/>
        </authorList>
    </citation>
    <scope>NUCLEOTIDE SEQUENCE [LARGE SCALE GENOMIC DNA]</scope>
    <source>
        <strain evidence="1 2">M0468</strain>
    </source>
</reference>
<protein>
    <submittedName>
        <fullName evidence="1">Alpha/beta hydrolase</fullName>
    </submittedName>
</protein>
<dbReference type="Proteomes" id="UP001480082">
    <property type="component" value="Unassembled WGS sequence"/>
</dbReference>
<comment type="caution">
    <text evidence="1">The sequence shown here is derived from an EMBL/GenBank/DDBJ whole genome shotgun (WGS) entry which is preliminary data.</text>
</comment>
<name>A0ACC6SSW1_9HYPH</name>
<dbReference type="EMBL" id="JAMYRI010000001">
    <property type="protein sequence ID" value="MER9282758.1"/>
    <property type="molecule type" value="Genomic_DNA"/>
</dbReference>
<sequence>MSKDPFRTRDHVADFDDIVADIVARSAVTRASLPMLADIAYGPHEAERLDLFFPDGARRDLPVHIFIHGGYWRMFAKSDYSYIAETVTSAGAIAVVIDYALMPAVRMATIVDQVRRARQWVLDHIASHGGDAGRLSVSGHSAGAHLATFLFDEGSAHPPSAALLLGGLYDLKPLQQSFLEPLIGLTDTEVEAYSPMSKSHSSRTKVTLLVGERETEPFHLQAKLFADHLTEQGLTASSSIVEGRNHMDSVRDLGVGHTKGGTWLYDLIRAA</sequence>